<dbReference type="GO" id="GO:0007099">
    <property type="term" value="P:centriole replication"/>
    <property type="evidence" value="ECO:0007669"/>
    <property type="project" value="TreeGrafter"/>
</dbReference>
<dbReference type="GO" id="GO:0000922">
    <property type="term" value="C:spindle pole"/>
    <property type="evidence" value="ECO:0007669"/>
    <property type="project" value="UniProtKB-SubCell"/>
</dbReference>
<evidence type="ECO:0000256" key="3">
    <source>
        <dbReference type="ARBA" id="ARBA00004647"/>
    </source>
</evidence>
<proteinExistence type="predicted"/>
<keyword evidence="5" id="KW-0963">Cytoplasm</keyword>
<dbReference type="GO" id="GO:0010457">
    <property type="term" value="P:centriole-centriole cohesion"/>
    <property type="evidence" value="ECO:0007669"/>
    <property type="project" value="TreeGrafter"/>
</dbReference>
<reference evidence="13" key="1">
    <citation type="journal article" date="2011" name="Nature">
        <title>A high-resolution map of human evolutionary constraint using 29 mammals.</title>
        <authorList>
            <person name="Lindblad-Toh K."/>
            <person name="Garber M."/>
            <person name="Zuk O."/>
            <person name="Lin M.F."/>
            <person name="Parker B.J."/>
            <person name="Washietl S."/>
            <person name="Kheradpour P."/>
            <person name="Ernst J."/>
            <person name="Jordan G."/>
            <person name="Mauceli E."/>
            <person name="Ward L.D."/>
            <person name="Lowe C.B."/>
            <person name="Holloway A.K."/>
            <person name="Clamp M."/>
            <person name="Gnerre S."/>
            <person name="Alfoldi J."/>
            <person name="Beal K."/>
            <person name="Chang J."/>
            <person name="Clawson H."/>
            <person name="Cuff J."/>
            <person name="Di Palma F."/>
            <person name="Fitzgerald S."/>
            <person name="Flicek P."/>
            <person name="Guttman M."/>
            <person name="Hubisz M.J."/>
            <person name="Jaffe D.B."/>
            <person name="Jungreis I."/>
            <person name="Kent W.J."/>
            <person name="Kostka D."/>
            <person name="Lara M."/>
            <person name="Martins A.L."/>
            <person name="Massingham T."/>
            <person name="Moltke I."/>
            <person name="Raney B.J."/>
            <person name="Rasmussen M.D."/>
            <person name="Robinson J."/>
            <person name="Stark A."/>
            <person name="Vilella A.J."/>
            <person name="Wen J."/>
            <person name="Xie X."/>
            <person name="Zody M.C."/>
            <person name="Baldwin J."/>
            <person name="Bloom T."/>
            <person name="Chin C.W."/>
            <person name="Heiman D."/>
            <person name="Nicol R."/>
            <person name="Nusbaum C."/>
            <person name="Young S."/>
            <person name="Wilkinson J."/>
            <person name="Worley K.C."/>
            <person name="Kovar C.L."/>
            <person name="Muzny D.M."/>
            <person name="Gibbs R.A."/>
            <person name="Cree A."/>
            <person name="Dihn H.H."/>
            <person name="Fowler G."/>
            <person name="Jhangiani S."/>
            <person name="Joshi V."/>
            <person name="Lee S."/>
            <person name="Lewis L.R."/>
            <person name="Nazareth L.V."/>
            <person name="Okwuonu G."/>
            <person name="Santibanez J."/>
            <person name="Warren W.C."/>
            <person name="Mardis E.R."/>
            <person name="Weinstock G.M."/>
            <person name="Wilson R.K."/>
            <person name="Delehaunty K."/>
            <person name="Dooling D."/>
            <person name="Fronik C."/>
            <person name="Fulton L."/>
            <person name="Fulton B."/>
            <person name="Graves T."/>
            <person name="Minx P."/>
            <person name="Sodergren E."/>
            <person name="Birney E."/>
            <person name="Margulies E.H."/>
            <person name="Herrero J."/>
            <person name="Green E.D."/>
            <person name="Haussler D."/>
            <person name="Siepel A."/>
            <person name="Goldman N."/>
            <person name="Pollard K.S."/>
            <person name="Pedersen J.S."/>
            <person name="Lander E.S."/>
            <person name="Kellis M."/>
        </authorList>
    </citation>
    <scope>NUCLEOTIDE SEQUENCE [LARGE SCALE GENOMIC DNA]</scope>
    <source>
        <strain evidence="13">2N</strain>
    </source>
</reference>
<feature type="domain" description="Centrosomal CEP44" evidence="11">
    <location>
        <begin position="5"/>
        <end position="129"/>
    </location>
</feature>
<reference evidence="12" key="3">
    <citation type="submission" date="2025-09" db="UniProtKB">
        <authorList>
            <consortium name="Ensembl"/>
        </authorList>
    </citation>
    <scope>IDENTIFICATION</scope>
    <source>
        <strain evidence="12">2N</strain>
    </source>
</reference>
<keyword evidence="7" id="KW-0206">Cytoskeleton</keyword>
<dbReference type="eggNOG" id="ENOG502R3RQ">
    <property type="taxonomic scope" value="Eukaryota"/>
</dbReference>
<reference evidence="12" key="2">
    <citation type="submission" date="2025-08" db="UniProtKB">
        <authorList>
            <consortium name="Ensembl"/>
        </authorList>
    </citation>
    <scope>IDENTIFICATION</scope>
    <source>
        <strain evidence="12">2N</strain>
    </source>
</reference>
<gene>
    <name evidence="12" type="primary">CEP44</name>
</gene>
<dbReference type="EMBL" id="AAKN02036315">
    <property type="status" value="NOT_ANNOTATED_CDS"/>
    <property type="molecule type" value="Genomic_DNA"/>
</dbReference>
<evidence type="ECO:0000256" key="9">
    <source>
        <dbReference type="ARBA" id="ARBA00046550"/>
    </source>
</evidence>
<evidence type="ECO:0000256" key="5">
    <source>
        <dbReference type="ARBA" id="ARBA00022490"/>
    </source>
</evidence>
<evidence type="ECO:0000256" key="6">
    <source>
        <dbReference type="ARBA" id="ARBA00023054"/>
    </source>
</evidence>
<dbReference type="PANTHER" id="PTHR31477">
    <property type="entry name" value="CENTROSOMAL PROTEIN OF 44 KDA"/>
    <property type="match status" value="1"/>
</dbReference>
<evidence type="ECO:0000256" key="4">
    <source>
        <dbReference type="ARBA" id="ARBA00014053"/>
    </source>
</evidence>
<dbReference type="GO" id="GO:0005814">
    <property type="term" value="C:centriole"/>
    <property type="evidence" value="ECO:0007669"/>
    <property type="project" value="UniProtKB-SubCell"/>
</dbReference>
<dbReference type="GO" id="GO:0030496">
    <property type="term" value="C:midbody"/>
    <property type="evidence" value="ECO:0007669"/>
    <property type="project" value="UniProtKB-SubCell"/>
</dbReference>
<evidence type="ECO:0000256" key="8">
    <source>
        <dbReference type="ARBA" id="ARBA00046235"/>
    </source>
</evidence>
<evidence type="ECO:0000256" key="7">
    <source>
        <dbReference type="ARBA" id="ARBA00023212"/>
    </source>
</evidence>
<dbReference type="Bgee" id="ENSCPOG00000013247">
    <property type="expression patterns" value="Expressed in testis and 13 other cell types or tissues"/>
</dbReference>
<dbReference type="InterPro" id="IPR029157">
    <property type="entry name" value="CEP44_CC"/>
</dbReference>
<keyword evidence="13" id="KW-1185">Reference proteome</keyword>
<evidence type="ECO:0000256" key="1">
    <source>
        <dbReference type="ARBA" id="ARBA00004114"/>
    </source>
</evidence>
<evidence type="ECO:0000313" key="12">
    <source>
        <dbReference type="Ensembl" id="ENSCPOP00000024699.1"/>
    </source>
</evidence>
<comment type="function">
    <text evidence="8">Centriole-enriched microtubule-binding protein involved in centriole biogenesis. In collaboration with CEP295 and POC1B, is required for the centriole-to-centrosome conversion by ensuring the formation of bona fide centriole wall. Functions as a linker component that maintains centrosome cohesion. Associates with CROCC and regulates its stability and localization to the centrosome.</text>
</comment>
<dbReference type="Ensembl" id="ENSCPOT00000033660.1">
    <property type="protein sequence ID" value="ENSCPOP00000024699.1"/>
    <property type="gene ID" value="ENSCPOG00000013247.4"/>
</dbReference>
<dbReference type="GO" id="GO:0005813">
    <property type="term" value="C:centrosome"/>
    <property type="evidence" value="ECO:0007669"/>
    <property type="project" value="TreeGrafter"/>
</dbReference>
<evidence type="ECO:0000256" key="10">
    <source>
        <dbReference type="SAM" id="MobiDB-lite"/>
    </source>
</evidence>
<protein>
    <recommendedName>
        <fullName evidence="4">Centrosomal protein of 44 kDa</fullName>
    </recommendedName>
</protein>
<dbReference type="InterPro" id="IPR033603">
    <property type="entry name" value="CEP44"/>
</dbReference>
<evidence type="ECO:0000313" key="13">
    <source>
        <dbReference type="Proteomes" id="UP000005447"/>
    </source>
</evidence>
<feature type="compositionally biased region" description="Polar residues" evidence="10">
    <location>
        <begin position="139"/>
        <end position="150"/>
    </location>
</feature>
<dbReference type="VEuPathDB" id="HostDB:ENSCPOG00000013247"/>
<dbReference type="GeneTree" id="ENSGT00390000009873"/>
<keyword evidence="6" id="KW-0175">Coiled coil</keyword>
<dbReference type="EMBL" id="AAKN02036314">
    <property type="status" value="NOT_ANNOTATED_CDS"/>
    <property type="molecule type" value="Genomic_DNA"/>
</dbReference>
<dbReference type="PANTHER" id="PTHR31477:SF1">
    <property type="entry name" value="CENTROSOMAL PROTEIN OF 44 KDA"/>
    <property type="match status" value="1"/>
</dbReference>
<organism evidence="12 13">
    <name type="scientific">Cavia porcellus</name>
    <name type="common">Guinea pig</name>
    <dbReference type="NCBI Taxonomy" id="10141"/>
    <lineage>
        <taxon>Eukaryota</taxon>
        <taxon>Metazoa</taxon>
        <taxon>Chordata</taxon>
        <taxon>Craniata</taxon>
        <taxon>Vertebrata</taxon>
        <taxon>Euteleostomi</taxon>
        <taxon>Mammalia</taxon>
        <taxon>Eutheria</taxon>
        <taxon>Euarchontoglires</taxon>
        <taxon>Glires</taxon>
        <taxon>Rodentia</taxon>
        <taxon>Hystricomorpha</taxon>
        <taxon>Caviidae</taxon>
        <taxon>Cavia</taxon>
    </lineage>
</organism>
<dbReference type="Pfam" id="PF15007">
    <property type="entry name" value="CEP44"/>
    <property type="match status" value="1"/>
</dbReference>
<dbReference type="Proteomes" id="UP000005447">
    <property type="component" value="Unassembled WGS sequence"/>
</dbReference>
<evidence type="ECO:0000259" key="11">
    <source>
        <dbReference type="Pfam" id="PF15007"/>
    </source>
</evidence>
<evidence type="ECO:0000256" key="2">
    <source>
        <dbReference type="ARBA" id="ARBA00004214"/>
    </source>
</evidence>
<comment type="subunit">
    <text evidence="9">Interacts with CROCC. Interacts with POC1B; the interaction is direct and recruits POC1B to centriolar microtubules. Binds to centriolar microtubules.</text>
</comment>
<comment type="subcellular location">
    <subcellularLocation>
        <location evidence="1">Cytoplasm</location>
        <location evidence="1">Cytoskeleton</location>
        <location evidence="1">Microtubule organizing center</location>
        <location evidence="1">Centrosome</location>
        <location evidence="1">Centriole</location>
    </subcellularLocation>
    <subcellularLocation>
        <location evidence="3">Cytoplasm</location>
        <location evidence="3">Cytoskeleton</location>
        <location evidence="3">Spindle pole</location>
    </subcellularLocation>
    <subcellularLocation>
        <location evidence="2">Midbody</location>
    </subcellularLocation>
</comment>
<accession>A0A286XH10</accession>
<name>A0A286XH10_CAVPO</name>
<feature type="region of interest" description="Disordered" evidence="10">
    <location>
        <begin position="127"/>
        <end position="158"/>
    </location>
</feature>
<sequence length="179" mass="20405">MATGDLKRSLRKLEKVLRLLNYPKEVDYVGLMKGDTAAALPIISYSLTSYSPYVTEYLMECNVELIAKNDVRFIDTVYKLLRDQFDHKPILTKKQFLQHGFAEWKIQIICDILNCVIKKHKELCGANKTPSQPRKKISQNHSEPSSSNEKTPAEPVSIDVTGRFMTSGKVEKIQRKCAV</sequence>
<dbReference type="AlphaFoldDB" id="A0A286XH10"/>